<dbReference type="Pfam" id="PF07221">
    <property type="entry name" value="GlcNAc_2-epim"/>
    <property type="match status" value="1"/>
</dbReference>
<sequence>MERLSKNPKNYPFLPLVFLLVIGSCKQKETPSTPFEQFLPKIEASLDELVDVWYPKSIDTLNGGFWSDFDYKWDKKGKQDKMLVSQARHVWTASELALYYKDDTFKEIAAHGYRFLRDEMWDSENGGFHTLLGIDGDSLKVLSSGKSTYGNSFAIYGLAKYYQVSKDTSALELAKKTFYWLEEHAHDSVYGGYFDVLQQDGSWMLDVTENDKNYDNFIRKDWKDQNSSIHLLESFTTLYEVWPNPLLKKRLEELLLLIRDTITTEKGYLTLHLERNWTPVSLRDSSKTYRKQQFYLDHVSFGHDVETAFLMLETSHVLGRKNDTTTAQKAKKMVDHALEWGWDEQNGGFYDGGYYWGASGKRTIENRAKVWWAEAEGLNSLLLMAQLHPKDEQYETLFKKQWEYLDTYLIDHEHGGWYPEGLDTDTEAEKAAKAQVWKVNYHTIRSLINVITMLKGDFELSKIEH</sequence>
<dbReference type="OrthoDB" id="618431at2"/>
<accession>A0A1G7HDQ3</accession>
<comment type="similarity">
    <text evidence="1">Belongs to the N-acylglucosamine 2-epimerase family.</text>
</comment>
<keyword evidence="2" id="KW-0413">Isomerase</keyword>
<dbReference type="PROSITE" id="PS51257">
    <property type="entry name" value="PROKAR_LIPOPROTEIN"/>
    <property type="match status" value="1"/>
</dbReference>
<dbReference type="SUPFAM" id="SSF48208">
    <property type="entry name" value="Six-hairpin glycosidases"/>
    <property type="match status" value="1"/>
</dbReference>
<dbReference type="GO" id="GO:0005975">
    <property type="term" value="P:carbohydrate metabolic process"/>
    <property type="evidence" value="ECO:0007669"/>
    <property type="project" value="InterPro"/>
</dbReference>
<dbReference type="AlphaFoldDB" id="A0A1G7HDQ3"/>
<proteinExistence type="inferred from homology"/>
<dbReference type="Gene3D" id="1.50.10.10">
    <property type="match status" value="1"/>
</dbReference>
<dbReference type="InterPro" id="IPR012341">
    <property type="entry name" value="6hp_glycosidase-like_sf"/>
</dbReference>
<keyword evidence="4" id="KW-1185">Reference proteome</keyword>
<evidence type="ECO:0000313" key="4">
    <source>
        <dbReference type="Proteomes" id="UP000199109"/>
    </source>
</evidence>
<name>A0A1G7HDQ3_9FLAO</name>
<evidence type="ECO:0000313" key="3">
    <source>
        <dbReference type="EMBL" id="SDE98590.1"/>
    </source>
</evidence>
<dbReference type="InterPro" id="IPR008928">
    <property type="entry name" value="6-hairpin_glycosidase_sf"/>
</dbReference>
<dbReference type="PANTHER" id="PTHR15108">
    <property type="entry name" value="N-ACYLGLUCOSAMINE-2-EPIMERASE"/>
    <property type="match status" value="1"/>
</dbReference>
<organism evidence="3 4">
    <name type="scientific">Pricia antarctica</name>
    <dbReference type="NCBI Taxonomy" id="641691"/>
    <lineage>
        <taxon>Bacteria</taxon>
        <taxon>Pseudomonadati</taxon>
        <taxon>Bacteroidota</taxon>
        <taxon>Flavobacteriia</taxon>
        <taxon>Flavobacteriales</taxon>
        <taxon>Flavobacteriaceae</taxon>
        <taxon>Pricia</taxon>
    </lineage>
</organism>
<dbReference type="STRING" id="641691.SAMN05421636_109128"/>
<dbReference type="EMBL" id="FNAO01000009">
    <property type="protein sequence ID" value="SDE98590.1"/>
    <property type="molecule type" value="Genomic_DNA"/>
</dbReference>
<dbReference type="Proteomes" id="UP000199109">
    <property type="component" value="Unassembled WGS sequence"/>
</dbReference>
<dbReference type="InterPro" id="IPR010819">
    <property type="entry name" value="AGE/CE"/>
</dbReference>
<evidence type="ECO:0000256" key="2">
    <source>
        <dbReference type="ARBA" id="ARBA00023235"/>
    </source>
</evidence>
<dbReference type="GO" id="GO:0016853">
    <property type="term" value="F:isomerase activity"/>
    <property type="evidence" value="ECO:0007669"/>
    <property type="project" value="UniProtKB-KW"/>
</dbReference>
<evidence type="ECO:0000256" key="1">
    <source>
        <dbReference type="ARBA" id="ARBA00008558"/>
    </source>
</evidence>
<dbReference type="RefSeq" id="WP_091872769.1">
    <property type="nucleotide sequence ID" value="NZ_FNAO01000009.1"/>
</dbReference>
<gene>
    <name evidence="3" type="ORF">SAMN05421636_109128</name>
</gene>
<protein>
    <submittedName>
        <fullName evidence="3">Mannobiose 2-epimerase</fullName>
    </submittedName>
</protein>
<reference evidence="3 4" key="1">
    <citation type="submission" date="2016-10" db="EMBL/GenBank/DDBJ databases">
        <authorList>
            <person name="de Groot N.N."/>
        </authorList>
    </citation>
    <scope>NUCLEOTIDE SEQUENCE [LARGE SCALE GENOMIC DNA]</scope>
    <source>
        <strain evidence="3 4">DSM 23421</strain>
    </source>
</reference>